<accession>A0A8S9J0A3</accession>
<evidence type="ECO:0000313" key="2">
    <source>
        <dbReference type="EMBL" id="KAF2575810.1"/>
    </source>
</evidence>
<sequence length="73" mass="7610">MLSVTGAFAAAWLTPLTSNPPDMTWITRSWRGGEAGAAPLDFLAVSVLTSSGVDIEGWEISGQVDTDIPSSLS</sequence>
<protein>
    <submittedName>
        <fullName evidence="2">Uncharacterized protein</fullName>
    </submittedName>
</protein>
<gene>
    <name evidence="1" type="ORF">F2Q68_00025615</name>
    <name evidence="2" type="ORF">F2Q70_00002022</name>
</gene>
<dbReference type="Proteomes" id="UP000712281">
    <property type="component" value="Unassembled WGS sequence"/>
</dbReference>
<name>A0A8S9J0A3_BRACR</name>
<evidence type="ECO:0000313" key="1">
    <source>
        <dbReference type="EMBL" id="KAF2566881.1"/>
    </source>
</evidence>
<organism evidence="2">
    <name type="scientific">Brassica cretica</name>
    <name type="common">Mustard</name>
    <dbReference type="NCBI Taxonomy" id="69181"/>
    <lineage>
        <taxon>Eukaryota</taxon>
        <taxon>Viridiplantae</taxon>
        <taxon>Streptophyta</taxon>
        <taxon>Embryophyta</taxon>
        <taxon>Tracheophyta</taxon>
        <taxon>Spermatophyta</taxon>
        <taxon>Magnoliopsida</taxon>
        <taxon>eudicotyledons</taxon>
        <taxon>Gunneridae</taxon>
        <taxon>Pentapetalae</taxon>
        <taxon>rosids</taxon>
        <taxon>malvids</taxon>
        <taxon>Brassicales</taxon>
        <taxon>Brassicaceae</taxon>
        <taxon>Brassiceae</taxon>
        <taxon>Brassica</taxon>
    </lineage>
</organism>
<dbReference type="EMBL" id="QGKY02001015">
    <property type="protein sequence ID" value="KAF2575810.1"/>
    <property type="molecule type" value="Genomic_DNA"/>
</dbReference>
<dbReference type="AlphaFoldDB" id="A0A8S9J0A3"/>
<comment type="caution">
    <text evidence="2">The sequence shown here is derived from an EMBL/GenBank/DDBJ whole genome shotgun (WGS) entry which is preliminary data.</text>
</comment>
<reference evidence="2" key="1">
    <citation type="submission" date="2019-12" db="EMBL/GenBank/DDBJ databases">
        <title>Genome sequencing and annotation of Brassica cretica.</title>
        <authorList>
            <person name="Studholme D.J."/>
            <person name="Sarris P.F."/>
        </authorList>
    </citation>
    <scope>NUCLEOTIDE SEQUENCE</scope>
    <source>
        <strain evidence="1">PFS-001/15</strain>
        <strain evidence="2">PFS-102/07</strain>
        <tissue evidence="2">Leaf</tissue>
    </source>
</reference>
<proteinExistence type="predicted"/>
<dbReference type="EMBL" id="QGKW02001911">
    <property type="protein sequence ID" value="KAF2566881.1"/>
    <property type="molecule type" value="Genomic_DNA"/>
</dbReference>